<organism evidence="2 3">
    <name type="scientific">Rhododendron simsii</name>
    <name type="common">Sims's rhododendron</name>
    <dbReference type="NCBI Taxonomy" id="118357"/>
    <lineage>
        <taxon>Eukaryota</taxon>
        <taxon>Viridiplantae</taxon>
        <taxon>Streptophyta</taxon>
        <taxon>Embryophyta</taxon>
        <taxon>Tracheophyta</taxon>
        <taxon>Spermatophyta</taxon>
        <taxon>Magnoliopsida</taxon>
        <taxon>eudicotyledons</taxon>
        <taxon>Gunneridae</taxon>
        <taxon>Pentapetalae</taxon>
        <taxon>asterids</taxon>
        <taxon>Ericales</taxon>
        <taxon>Ericaceae</taxon>
        <taxon>Ericoideae</taxon>
        <taxon>Rhodoreae</taxon>
        <taxon>Rhododendron</taxon>
    </lineage>
</organism>
<evidence type="ECO:0000313" key="3">
    <source>
        <dbReference type="Proteomes" id="UP000626092"/>
    </source>
</evidence>
<dbReference type="SUPFAM" id="SSF52218">
    <property type="entry name" value="Flavoproteins"/>
    <property type="match status" value="1"/>
</dbReference>
<evidence type="ECO:0000256" key="1">
    <source>
        <dbReference type="ARBA" id="ARBA00006961"/>
    </source>
</evidence>
<gene>
    <name evidence="2" type="ORF">RHSIM_Rhsim08G0112400</name>
</gene>
<comment type="similarity">
    <text evidence="1">Belongs to the WrbA family.</text>
</comment>
<dbReference type="AlphaFoldDB" id="A0A834LE63"/>
<proteinExistence type="inferred from homology"/>
<dbReference type="PANTHER" id="PTHR30546:SF3">
    <property type="entry name" value="NAD(P)H DEHYDROGENASE (QUINONE) FQR1-LIKE 2-RELATED"/>
    <property type="match status" value="1"/>
</dbReference>
<keyword evidence="3" id="KW-1185">Reference proteome</keyword>
<dbReference type="GO" id="GO:0003955">
    <property type="term" value="F:NAD(P)H dehydrogenase (quinone) activity"/>
    <property type="evidence" value="ECO:0007669"/>
    <property type="project" value="TreeGrafter"/>
</dbReference>
<name>A0A834LE63_RHOSS</name>
<evidence type="ECO:0000313" key="2">
    <source>
        <dbReference type="EMBL" id="KAF7135696.1"/>
    </source>
</evidence>
<dbReference type="Gene3D" id="3.40.50.360">
    <property type="match status" value="1"/>
</dbReference>
<dbReference type="PANTHER" id="PTHR30546">
    <property type="entry name" value="FLAVODOXIN-RELATED PROTEIN WRBA-RELATED"/>
    <property type="match status" value="1"/>
</dbReference>
<dbReference type="EMBL" id="WJXA01000008">
    <property type="protein sequence ID" value="KAF7135696.1"/>
    <property type="molecule type" value="Genomic_DNA"/>
</dbReference>
<protein>
    <recommendedName>
        <fullName evidence="4">NAD(P)H dehydrogenase (quinone)</fullName>
    </recommendedName>
</protein>
<dbReference type="Proteomes" id="UP000626092">
    <property type="component" value="Unassembled WGS sequence"/>
</dbReference>
<dbReference type="InterPro" id="IPR029039">
    <property type="entry name" value="Flavoprotein-like_sf"/>
</dbReference>
<dbReference type="OrthoDB" id="504689at2759"/>
<evidence type="ECO:0008006" key="4">
    <source>
        <dbReference type="Google" id="ProtNLM"/>
    </source>
</evidence>
<accession>A0A834LE63</accession>
<sequence length="146" mass="16190">MLAVNVRAMWPKLLAMIMVNDRAIVAEVASNDDDRWTAITQLAHHGMLFVPIGYTFGPGMFKMDSIRGGSPYGAGVFAGDGTRGPSDTELALAEHQGEYMAAIVKRKNWKGLKKTVLSGVKEDKRVYRIMANVVKAVRPKLYFQPY</sequence>
<reference evidence="2" key="1">
    <citation type="submission" date="2019-11" db="EMBL/GenBank/DDBJ databases">
        <authorList>
            <person name="Liu Y."/>
            <person name="Hou J."/>
            <person name="Li T.-Q."/>
            <person name="Guan C.-H."/>
            <person name="Wu X."/>
            <person name="Wu H.-Z."/>
            <person name="Ling F."/>
            <person name="Zhang R."/>
            <person name="Shi X.-G."/>
            <person name="Ren J.-P."/>
            <person name="Chen E.-F."/>
            <person name="Sun J.-M."/>
        </authorList>
    </citation>
    <scope>NUCLEOTIDE SEQUENCE</scope>
    <source>
        <strain evidence="2">Adult_tree_wgs_1</strain>
        <tissue evidence="2">Leaves</tissue>
    </source>
</reference>
<comment type="caution">
    <text evidence="2">The sequence shown here is derived from an EMBL/GenBank/DDBJ whole genome shotgun (WGS) entry which is preliminary data.</text>
</comment>
<dbReference type="GO" id="GO:0016020">
    <property type="term" value="C:membrane"/>
    <property type="evidence" value="ECO:0007669"/>
    <property type="project" value="TreeGrafter"/>
</dbReference>